<feature type="transmembrane region" description="Helical" evidence="1">
    <location>
        <begin position="405"/>
        <end position="425"/>
    </location>
</feature>
<feature type="transmembrane region" description="Helical" evidence="1">
    <location>
        <begin position="118"/>
        <end position="139"/>
    </location>
</feature>
<keyword evidence="1" id="KW-1133">Transmembrane helix</keyword>
<evidence type="ECO:0000313" key="2">
    <source>
        <dbReference type="EMBL" id="SHN65852.1"/>
    </source>
</evidence>
<protein>
    <recommendedName>
        <fullName evidence="4">Dolichyl-phosphate-mannose-protein mannosyltransferase</fullName>
    </recommendedName>
</protein>
<evidence type="ECO:0000313" key="3">
    <source>
        <dbReference type="Proteomes" id="UP000184097"/>
    </source>
</evidence>
<dbReference type="EMBL" id="FRDH01000017">
    <property type="protein sequence ID" value="SHN65852.1"/>
    <property type="molecule type" value="Genomic_DNA"/>
</dbReference>
<feature type="transmembrane region" description="Helical" evidence="1">
    <location>
        <begin position="148"/>
        <end position="167"/>
    </location>
</feature>
<reference evidence="2 3" key="1">
    <citation type="submission" date="2016-12" db="EMBL/GenBank/DDBJ databases">
        <authorList>
            <person name="Song W.-J."/>
            <person name="Kurnit D.M."/>
        </authorList>
    </citation>
    <scope>NUCLEOTIDE SEQUENCE [LARGE SCALE GENOMIC DNA]</scope>
    <source>
        <strain evidence="2 3">DSM 14810</strain>
    </source>
</reference>
<feature type="transmembrane region" description="Helical" evidence="1">
    <location>
        <begin position="349"/>
        <end position="368"/>
    </location>
</feature>
<keyword evidence="1" id="KW-0812">Transmembrane</keyword>
<evidence type="ECO:0008006" key="4">
    <source>
        <dbReference type="Google" id="ProtNLM"/>
    </source>
</evidence>
<feature type="transmembrane region" description="Helical" evidence="1">
    <location>
        <begin position="198"/>
        <end position="216"/>
    </location>
</feature>
<feature type="transmembrane region" description="Helical" evidence="1">
    <location>
        <begin position="6"/>
        <end position="24"/>
    </location>
</feature>
<dbReference type="Proteomes" id="UP000184097">
    <property type="component" value="Unassembled WGS sequence"/>
</dbReference>
<dbReference type="RefSeq" id="WP_072705665.1">
    <property type="nucleotide sequence ID" value="NZ_FRDH01000017.1"/>
</dbReference>
<gene>
    <name evidence="2" type="ORF">SAMN02745247_03027</name>
</gene>
<organism evidence="2 3">
    <name type="scientific">Butyrivibrio hungatei DSM 14810</name>
    <dbReference type="NCBI Taxonomy" id="1121132"/>
    <lineage>
        <taxon>Bacteria</taxon>
        <taxon>Bacillati</taxon>
        <taxon>Bacillota</taxon>
        <taxon>Clostridia</taxon>
        <taxon>Lachnospirales</taxon>
        <taxon>Lachnospiraceae</taxon>
        <taxon>Butyrivibrio</taxon>
    </lineage>
</organism>
<feature type="transmembrane region" description="Helical" evidence="1">
    <location>
        <begin position="247"/>
        <end position="268"/>
    </location>
</feature>
<keyword evidence="1" id="KW-0472">Membrane</keyword>
<feature type="transmembrane region" description="Helical" evidence="1">
    <location>
        <begin position="373"/>
        <end position="393"/>
    </location>
</feature>
<evidence type="ECO:0000256" key="1">
    <source>
        <dbReference type="SAM" id="Phobius"/>
    </source>
</evidence>
<feature type="transmembrane region" description="Helical" evidence="1">
    <location>
        <begin position="317"/>
        <end position="337"/>
    </location>
</feature>
<accession>A0A1M7T5C0</accession>
<dbReference type="AlphaFoldDB" id="A0A1M7T5C0"/>
<feature type="transmembrane region" description="Helical" evidence="1">
    <location>
        <begin position="280"/>
        <end position="297"/>
    </location>
</feature>
<name>A0A1M7T5C0_9FIRM</name>
<proteinExistence type="predicted"/>
<sequence length="524" mass="60596">MKKTIAIMSAILVVQVLGIILWACQKDNFYWDEYYTLERAHYVSEKNENDHYIIDDDRFNYNTWIDAKVVRDTLIVDDKSSVLYDDFFLTLSKLFKTNSYSVLLNIITYVIAPGKITYWPSIILNIILFILNQIVLFCLSKNIFHDDFWGYTVISFYGFSALCISMTTFVRFYMLATLMTTMFTFLHCLYWNCKEEQFARKSLLLVGTLICLLIGYNNAQFVIIYAFFFIISFTVLLWVCKGPKISMYYFAPIAIIGIGFIATKTNFFNVLANFNEIGNMANQAGALGWFIGQIYTFRLNMLPGRMKDIYVIFGEKLFGNVALLCLYFVVIAFGKIIKTDEKSIGKEQFTIIFPVVFYLAFFTAFGLYGQIRYISFIFPEVALILMGVLYQLYGSGKNIKKVVLIFLIAQVIVVNLSGNIDMLYIGDKDRIDSIKEQNIDSIIMTRKSFMPFAVYQSSLIGDDETQLMVYDDQNANDISTQLRDKMLILVEDENMDIVNYLKGKEYSVKNIGNTYYFKVFTAEK</sequence>
<feature type="transmembrane region" description="Helical" evidence="1">
    <location>
        <begin position="173"/>
        <end position="191"/>
    </location>
</feature>
<feature type="transmembrane region" description="Helical" evidence="1">
    <location>
        <begin position="222"/>
        <end position="240"/>
    </location>
</feature>